<dbReference type="InterPro" id="IPR000551">
    <property type="entry name" value="MerR-type_HTH_dom"/>
</dbReference>
<keyword evidence="1" id="KW-0238">DNA-binding</keyword>
<dbReference type="OrthoDB" id="9802039at2"/>
<dbReference type="Pfam" id="PF13411">
    <property type="entry name" value="MerR_1"/>
    <property type="match status" value="1"/>
</dbReference>
<dbReference type="InterPro" id="IPR009061">
    <property type="entry name" value="DNA-bd_dom_put_sf"/>
</dbReference>
<dbReference type="EMBL" id="LMWW01000018">
    <property type="protein sequence ID" value="KUN84260.1"/>
    <property type="molecule type" value="Genomic_DNA"/>
</dbReference>
<dbReference type="PROSITE" id="PS50937">
    <property type="entry name" value="HTH_MERR_2"/>
    <property type="match status" value="1"/>
</dbReference>
<keyword evidence="4" id="KW-1185">Reference proteome</keyword>
<evidence type="ECO:0000259" key="2">
    <source>
        <dbReference type="PROSITE" id="PS50937"/>
    </source>
</evidence>
<evidence type="ECO:0000313" key="3">
    <source>
        <dbReference type="EMBL" id="KUN84260.1"/>
    </source>
</evidence>
<dbReference type="PANTHER" id="PTHR30204:SF97">
    <property type="entry name" value="MERR FAMILY REGULATORY PROTEIN"/>
    <property type="match status" value="1"/>
</dbReference>
<dbReference type="SUPFAM" id="SSF46955">
    <property type="entry name" value="Putative DNA-binding domain"/>
    <property type="match status" value="1"/>
</dbReference>
<comment type="caution">
    <text evidence="3">The sequence shown here is derived from an EMBL/GenBank/DDBJ whole genome shotgun (WGS) entry which is preliminary data.</text>
</comment>
<proteinExistence type="predicted"/>
<accession>A0A101T202</accession>
<dbReference type="SMART" id="SM00422">
    <property type="entry name" value="HTH_MERR"/>
    <property type="match status" value="1"/>
</dbReference>
<name>A0A101T202_9ACTN</name>
<dbReference type="Proteomes" id="UP000052982">
    <property type="component" value="Unassembled WGS sequence"/>
</dbReference>
<dbReference type="PROSITE" id="PS00552">
    <property type="entry name" value="HTH_MERR_1"/>
    <property type="match status" value="1"/>
</dbReference>
<dbReference type="Gene3D" id="1.10.1660.10">
    <property type="match status" value="1"/>
</dbReference>
<dbReference type="PANTHER" id="PTHR30204">
    <property type="entry name" value="REDOX-CYCLING DRUG-SENSING TRANSCRIPTIONAL ACTIVATOR SOXR"/>
    <property type="match status" value="1"/>
</dbReference>
<dbReference type="STRING" id="1943.AQJ64_16000"/>
<dbReference type="RefSeq" id="WP_055638925.1">
    <property type="nucleotide sequence ID" value="NZ_JBIRRP010000016.1"/>
</dbReference>
<dbReference type="InterPro" id="IPR047057">
    <property type="entry name" value="MerR_fam"/>
</dbReference>
<dbReference type="GO" id="GO:0003677">
    <property type="term" value="F:DNA binding"/>
    <property type="evidence" value="ECO:0007669"/>
    <property type="project" value="UniProtKB-KW"/>
</dbReference>
<evidence type="ECO:0000256" key="1">
    <source>
        <dbReference type="ARBA" id="ARBA00023125"/>
    </source>
</evidence>
<dbReference type="GO" id="GO:0003700">
    <property type="term" value="F:DNA-binding transcription factor activity"/>
    <property type="evidence" value="ECO:0007669"/>
    <property type="project" value="InterPro"/>
</dbReference>
<feature type="domain" description="HTH merR-type" evidence="2">
    <location>
        <begin position="5"/>
        <end position="73"/>
    </location>
</feature>
<organism evidence="3 4">
    <name type="scientific">Streptomyces griseoruber</name>
    <dbReference type="NCBI Taxonomy" id="1943"/>
    <lineage>
        <taxon>Bacteria</taxon>
        <taxon>Bacillati</taxon>
        <taxon>Actinomycetota</taxon>
        <taxon>Actinomycetes</taxon>
        <taxon>Kitasatosporales</taxon>
        <taxon>Streptomycetaceae</taxon>
        <taxon>Streptomyces</taxon>
    </lineage>
</organism>
<evidence type="ECO:0000313" key="4">
    <source>
        <dbReference type="Proteomes" id="UP000052982"/>
    </source>
</evidence>
<gene>
    <name evidence="3" type="ORF">AQJ64_16000</name>
</gene>
<sequence length="148" mass="16163">MDGSLLDIAEVAQRSGLAPSALRFYEKKGLITPAGRNGLRRTYRPDVLEHLALITCARGAGFSIAEIDRFLVARPSDADLRLRMATKAHDLDEQIGRLTRLRDSLRHAAVCTHEPLVDCPDFKRAVGNAGQARQVGQVPSAPDADRHA</sequence>
<dbReference type="AlphaFoldDB" id="A0A101T202"/>
<reference evidence="3 4" key="1">
    <citation type="submission" date="2015-10" db="EMBL/GenBank/DDBJ databases">
        <title>Draft genome sequence of Streptomyces griseoruber DSM 40281, type strain for the species Streptomyces griseoruber.</title>
        <authorList>
            <person name="Ruckert C."/>
            <person name="Winkler A."/>
            <person name="Kalinowski J."/>
            <person name="Kampfer P."/>
            <person name="Glaeser S."/>
        </authorList>
    </citation>
    <scope>NUCLEOTIDE SEQUENCE [LARGE SCALE GENOMIC DNA]</scope>
    <source>
        <strain evidence="3 4">DSM 40281</strain>
    </source>
</reference>
<protein>
    <submittedName>
        <fullName evidence="3">MerR family transcriptional regulator</fullName>
    </submittedName>
</protein>